<gene>
    <name evidence="1" type="ORF">LCGC14_2157720</name>
</gene>
<protein>
    <submittedName>
        <fullName evidence="1">Uncharacterized protein</fullName>
    </submittedName>
</protein>
<name>A0A0F9EFW0_9ZZZZ</name>
<organism evidence="1">
    <name type="scientific">marine sediment metagenome</name>
    <dbReference type="NCBI Taxonomy" id="412755"/>
    <lineage>
        <taxon>unclassified sequences</taxon>
        <taxon>metagenomes</taxon>
        <taxon>ecological metagenomes</taxon>
    </lineage>
</organism>
<sequence length="93" mass="10181">MNPLSPVKRILIRRYLQVVTHGVMVHRSLVRVVLSLFVRVRSLSSSAVLVSCGVQVGVPISMYLSVVAVPMSMPIDIAVGVLVHHNSWGYNST</sequence>
<accession>A0A0F9EFW0</accession>
<proteinExistence type="predicted"/>
<dbReference type="EMBL" id="LAZR01027622">
    <property type="protein sequence ID" value="KKL65161.1"/>
    <property type="molecule type" value="Genomic_DNA"/>
</dbReference>
<reference evidence="1" key="1">
    <citation type="journal article" date="2015" name="Nature">
        <title>Complex archaea that bridge the gap between prokaryotes and eukaryotes.</title>
        <authorList>
            <person name="Spang A."/>
            <person name="Saw J.H."/>
            <person name="Jorgensen S.L."/>
            <person name="Zaremba-Niedzwiedzka K."/>
            <person name="Martijn J."/>
            <person name="Lind A.E."/>
            <person name="van Eijk R."/>
            <person name="Schleper C."/>
            <person name="Guy L."/>
            <person name="Ettema T.J."/>
        </authorList>
    </citation>
    <scope>NUCLEOTIDE SEQUENCE</scope>
</reference>
<dbReference type="AlphaFoldDB" id="A0A0F9EFW0"/>
<comment type="caution">
    <text evidence="1">The sequence shown here is derived from an EMBL/GenBank/DDBJ whole genome shotgun (WGS) entry which is preliminary data.</text>
</comment>
<evidence type="ECO:0000313" key="1">
    <source>
        <dbReference type="EMBL" id="KKL65161.1"/>
    </source>
</evidence>